<dbReference type="Proteomes" id="UP000677054">
    <property type="component" value="Unassembled WGS sequence"/>
</dbReference>
<sequence>MEVVLGALMAVATASPPFLAPGYHGYGYAGPVVKHAIHAVPVVKSVHAVYAPRHQHHSQDAWGNYNYGYADINSAKEESKIGNTVVGSYSHINADGTVTKNDYVADEFGFRSSLAPTAAKDFAPKVTVAYGHGAPYTHAAPLAYKAGFAYGDPWAVPAYKSFKYGFHY</sequence>
<protein>
    <recommendedName>
        <fullName evidence="5">Cuticle protein 7</fullName>
    </recommendedName>
</protein>
<name>A0A7R8X6T4_9CRUS</name>
<dbReference type="PANTHER" id="PTHR10380:SF173">
    <property type="entry name" value="CUTICULAR PROTEIN 47EF, ISOFORM C-RELATED"/>
    <property type="match status" value="1"/>
</dbReference>
<dbReference type="Pfam" id="PF00379">
    <property type="entry name" value="Chitin_bind_4"/>
    <property type="match status" value="1"/>
</dbReference>
<evidence type="ECO:0000256" key="2">
    <source>
        <dbReference type="PROSITE-ProRule" id="PRU00497"/>
    </source>
</evidence>
<keyword evidence="4" id="KW-1185">Reference proteome</keyword>
<dbReference type="PROSITE" id="PS51155">
    <property type="entry name" value="CHIT_BIND_RR_2"/>
    <property type="match status" value="1"/>
</dbReference>
<accession>A0A7R8X6T4</accession>
<dbReference type="EMBL" id="CAJPEV010000646">
    <property type="protein sequence ID" value="CAG0887204.1"/>
    <property type="molecule type" value="Genomic_DNA"/>
</dbReference>
<dbReference type="PRINTS" id="PR00947">
    <property type="entry name" value="CUTICLE"/>
</dbReference>
<dbReference type="EMBL" id="LR900163">
    <property type="protein sequence ID" value="CAD7244476.1"/>
    <property type="molecule type" value="Genomic_DNA"/>
</dbReference>
<evidence type="ECO:0008006" key="5">
    <source>
        <dbReference type="Google" id="ProtNLM"/>
    </source>
</evidence>
<proteinExistence type="predicted"/>
<dbReference type="GO" id="GO:0062129">
    <property type="term" value="C:chitin-based extracellular matrix"/>
    <property type="evidence" value="ECO:0007669"/>
    <property type="project" value="TreeGrafter"/>
</dbReference>
<dbReference type="GO" id="GO:0008010">
    <property type="term" value="F:structural constituent of chitin-based larval cuticle"/>
    <property type="evidence" value="ECO:0007669"/>
    <property type="project" value="TreeGrafter"/>
</dbReference>
<keyword evidence="1 2" id="KW-0193">Cuticle</keyword>
<evidence type="ECO:0000313" key="3">
    <source>
        <dbReference type="EMBL" id="CAD7244476.1"/>
    </source>
</evidence>
<organism evidence="3">
    <name type="scientific">Darwinula stevensoni</name>
    <dbReference type="NCBI Taxonomy" id="69355"/>
    <lineage>
        <taxon>Eukaryota</taxon>
        <taxon>Metazoa</taxon>
        <taxon>Ecdysozoa</taxon>
        <taxon>Arthropoda</taxon>
        <taxon>Crustacea</taxon>
        <taxon>Oligostraca</taxon>
        <taxon>Ostracoda</taxon>
        <taxon>Podocopa</taxon>
        <taxon>Podocopida</taxon>
        <taxon>Darwinulocopina</taxon>
        <taxon>Darwinuloidea</taxon>
        <taxon>Darwinulidae</taxon>
        <taxon>Darwinula</taxon>
    </lineage>
</organism>
<dbReference type="InterPro" id="IPR050468">
    <property type="entry name" value="Cuticle_Struct_Prot"/>
</dbReference>
<evidence type="ECO:0000256" key="1">
    <source>
        <dbReference type="ARBA" id="ARBA00022460"/>
    </source>
</evidence>
<evidence type="ECO:0000313" key="4">
    <source>
        <dbReference type="Proteomes" id="UP000677054"/>
    </source>
</evidence>
<reference evidence="3" key="1">
    <citation type="submission" date="2020-11" db="EMBL/GenBank/DDBJ databases">
        <authorList>
            <person name="Tran Van P."/>
        </authorList>
    </citation>
    <scope>NUCLEOTIDE SEQUENCE</scope>
</reference>
<dbReference type="PANTHER" id="PTHR10380">
    <property type="entry name" value="CUTICLE PROTEIN"/>
    <property type="match status" value="1"/>
</dbReference>
<dbReference type="InterPro" id="IPR000618">
    <property type="entry name" value="Insect_cuticle"/>
</dbReference>
<dbReference type="OrthoDB" id="6515429at2759"/>
<gene>
    <name evidence="3" type="ORF">DSTB1V02_LOCUS4371</name>
</gene>
<dbReference type="AlphaFoldDB" id="A0A7R8X6T4"/>